<accession>A0A1D7U2K0</accession>
<dbReference type="EMBL" id="CP017147">
    <property type="protein sequence ID" value="AOO81598.1"/>
    <property type="molecule type" value="Genomic_DNA"/>
</dbReference>
<dbReference type="Proteomes" id="UP000094969">
    <property type="component" value="Chromosome"/>
</dbReference>
<proteinExistence type="predicted"/>
<evidence type="ECO:0000256" key="1">
    <source>
        <dbReference type="SAM" id="Phobius"/>
    </source>
</evidence>
<keyword evidence="1" id="KW-0472">Membrane</keyword>
<keyword evidence="3" id="KW-1185">Reference proteome</keyword>
<dbReference type="AlphaFoldDB" id="A0A1D7U2K0"/>
<organism evidence="2 3">
    <name type="scientific">Bosea vaviloviae</name>
    <dbReference type="NCBI Taxonomy" id="1526658"/>
    <lineage>
        <taxon>Bacteria</taxon>
        <taxon>Pseudomonadati</taxon>
        <taxon>Pseudomonadota</taxon>
        <taxon>Alphaproteobacteria</taxon>
        <taxon>Hyphomicrobiales</taxon>
        <taxon>Boseaceae</taxon>
        <taxon>Bosea</taxon>
    </lineage>
</organism>
<keyword evidence="1" id="KW-1133">Transmembrane helix</keyword>
<gene>
    <name evidence="2" type="ORF">BHK69_15080</name>
</gene>
<feature type="transmembrane region" description="Helical" evidence="1">
    <location>
        <begin position="20"/>
        <end position="44"/>
    </location>
</feature>
<evidence type="ECO:0000313" key="3">
    <source>
        <dbReference type="Proteomes" id="UP000094969"/>
    </source>
</evidence>
<sequence length="117" mass="12944">MAGLLSRAWHLVDPSSQFANLAVATSFWTYLAIFLPLCFVSILLRGNGAPEAAIEQVNTIEMIMRRSRLSQAQCGLIWRSLLEKYVSAARPDLAVKPNLVDAYKEVEVEIAADVPPK</sequence>
<keyword evidence="1" id="KW-0812">Transmembrane</keyword>
<dbReference type="KEGG" id="bvv:BHK69_15080"/>
<reference evidence="2 3" key="1">
    <citation type="journal article" date="2015" name="Antonie Van Leeuwenhoek">
        <title>Bosea vaviloviae sp. nov., a new species of slow-growing rhizobia isolated from nodules of the relict species Vavilovia formosa (Stev.) Fed.</title>
        <authorList>
            <person name="Safronova V.I."/>
            <person name="Kuznetsova I.G."/>
            <person name="Sazanova A.L."/>
            <person name="Kimeklis A.K."/>
            <person name="Belimov A.A."/>
            <person name="Andronov E.E."/>
            <person name="Pinaev A.G."/>
            <person name="Chizhevskaya E.P."/>
            <person name="Pukhaev A.R."/>
            <person name="Popov K.P."/>
            <person name="Willems A."/>
            <person name="Tikhonovich I.A."/>
        </authorList>
    </citation>
    <scope>NUCLEOTIDE SEQUENCE [LARGE SCALE GENOMIC DNA]</scope>
    <source>
        <strain evidence="2 3">Vaf18</strain>
    </source>
</reference>
<evidence type="ECO:0000313" key="2">
    <source>
        <dbReference type="EMBL" id="AOO81598.1"/>
    </source>
</evidence>
<protein>
    <submittedName>
        <fullName evidence="2">Uncharacterized protein</fullName>
    </submittedName>
</protein>
<name>A0A1D7U2K0_9HYPH</name>